<dbReference type="Gene3D" id="1.25.40.20">
    <property type="entry name" value="Ankyrin repeat-containing domain"/>
    <property type="match status" value="1"/>
</dbReference>
<protein>
    <submittedName>
        <fullName evidence="1">Uncharacterized protein</fullName>
    </submittedName>
</protein>
<proteinExistence type="predicted"/>
<comment type="caution">
    <text evidence="1">The sequence shown here is derived from an EMBL/GenBank/DDBJ whole genome shotgun (WGS) entry which is preliminary data.</text>
</comment>
<dbReference type="AlphaFoldDB" id="A0A433PCV5"/>
<dbReference type="Pfam" id="PF12796">
    <property type="entry name" value="Ank_2"/>
    <property type="match status" value="1"/>
</dbReference>
<dbReference type="SUPFAM" id="SSF48403">
    <property type="entry name" value="Ankyrin repeat"/>
    <property type="match status" value="1"/>
</dbReference>
<evidence type="ECO:0000313" key="2">
    <source>
        <dbReference type="Proteomes" id="UP000274822"/>
    </source>
</evidence>
<reference evidence="1 2" key="1">
    <citation type="journal article" date="2018" name="New Phytol.">
        <title>Phylogenomics of Endogonaceae and evolution of mycorrhizas within Mucoromycota.</title>
        <authorList>
            <person name="Chang Y."/>
            <person name="Desiro A."/>
            <person name="Na H."/>
            <person name="Sandor L."/>
            <person name="Lipzen A."/>
            <person name="Clum A."/>
            <person name="Barry K."/>
            <person name="Grigoriev I.V."/>
            <person name="Martin F.M."/>
            <person name="Stajich J.E."/>
            <person name="Smith M.E."/>
            <person name="Bonito G."/>
            <person name="Spatafora J.W."/>
        </authorList>
    </citation>
    <scope>NUCLEOTIDE SEQUENCE [LARGE SCALE GENOMIC DNA]</scope>
    <source>
        <strain evidence="1 2">AD002</strain>
    </source>
</reference>
<keyword evidence="2" id="KW-1185">Reference proteome</keyword>
<dbReference type="Proteomes" id="UP000274822">
    <property type="component" value="Unassembled WGS sequence"/>
</dbReference>
<accession>A0A433PCV5</accession>
<name>A0A433PCV5_9FUNG</name>
<evidence type="ECO:0000313" key="1">
    <source>
        <dbReference type="EMBL" id="RUS15346.1"/>
    </source>
</evidence>
<organism evidence="1 2">
    <name type="scientific">Jimgerdemannia flammicorona</name>
    <dbReference type="NCBI Taxonomy" id="994334"/>
    <lineage>
        <taxon>Eukaryota</taxon>
        <taxon>Fungi</taxon>
        <taxon>Fungi incertae sedis</taxon>
        <taxon>Mucoromycota</taxon>
        <taxon>Mucoromycotina</taxon>
        <taxon>Endogonomycetes</taxon>
        <taxon>Endogonales</taxon>
        <taxon>Endogonaceae</taxon>
        <taxon>Jimgerdemannia</taxon>
    </lineage>
</organism>
<gene>
    <name evidence="1" type="ORF">BC938DRAFT_476985</name>
</gene>
<sequence>MNIEIMRLLVEFRVDANTRNNYRLTPLHITGKNGDIEVIKLLMTKFRADVNIKKWVSQDYEAACG</sequence>
<dbReference type="InterPro" id="IPR002110">
    <property type="entry name" value="Ankyrin_rpt"/>
</dbReference>
<dbReference type="InterPro" id="IPR036770">
    <property type="entry name" value="Ankyrin_rpt-contain_sf"/>
</dbReference>
<dbReference type="EMBL" id="RBNJ01025682">
    <property type="protein sequence ID" value="RUS15346.1"/>
    <property type="molecule type" value="Genomic_DNA"/>
</dbReference>